<dbReference type="Proteomes" id="UP001596020">
    <property type="component" value="Unassembled WGS sequence"/>
</dbReference>
<dbReference type="PANTHER" id="PTHR42852:SF13">
    <property type="entry name" value="PROTEIN DIPZ"/>
    <property type="match status" value="1"/>
</dbReference>
<gene>
    <name evidence="3" type="ORF">ACFO3G_05150</name>
</gene>
<keyword evidence="1" id="KW-0732">Signal</keyword>
<comment type="caution">
    <text evidence="3">The sequence shown here is derived from an EMBL/GenBank/DDBJ whole genome shotgun (WGS) entry which is preliminary data.</text>
</comment>
<dbReference type="RefSeq" id="WP_380078608.1">
    <property type="nucleotide sequence ID" value="NZ_JBHSGO010000162.1"/>
</dbReference>
<evidence type="ECO:0000259" key="2">
    <source>
        <dbReference type="PROSITE" id="PS51352"/>
    </source>
</evidence>
<dbReference type="InterPro" id="IPR036249">
    <property type="entry name" value="Thioredoxin-like_sf"/>
</dbReference>
<dbReference type="PROSITE" id="PS51257">
    <property type="entry name" value="PROKAR_LIPOPROTEIN"/>
    <property type="match status" value="1"/>
</dbReference>
<organism evidence="3 4">
    <name type="scientific">Falsiporphyromonas endometrii</name>
    <dbReference type="NCBI Taxonomy" id="1387297"/>
    <lineage>
        <taxon>Bacteria</taxon>
        <taxon>Pseudomonadati</taxon>
        <taxon>Bacteroidota</taxon>
        <taxon>Bacteroidia</taxon>
        <taxon>Bacteroidales</taxon>
        <taxon>Porphyromonadaceae</taxon>
        <taxon>Falsiporphyromonas</taxon>
    </lineage>
</organism>
<dbReference type="InterPro" id="IPR033395">
    <property type="entry name" value="DUF5106"/>
</dbReference>
<protein>
    <submittedName>
        <fullName evidence="3">DUF5106 domain-containing protein</fullName>
    </submittedName>
</protein>
<evidence type="ECO:0000313" key="4">
    <source>
        <dbReference type="Proteomes" id="UP001596020"/>
    </source>
</evidence>
<feature type="chain" id="PRO_5047381922" evidence="1">
    <location>
        <begin position="22"/>
        <end position="331"/>
    </location>
</feature>
<feature type="signal peptide" evidence="1">
    <location>
        <begin position="1"/>
        <end position="21"/>
    </location>
</feature>
<dbReference type="InterPro" id="IPR013766">
    <property type="entry name" value="Thioredoxin_domain"/>
</dbReference>
<evidence type="ECO:0000313" key="3">
    <source>
        <dbReference type="EMBL" id="MFC4665985.1"/>
    </source>
</evidence>
<dbReference type="Gene3D" id="3.40.30.10">
    <property type="entry name" value="Glutaredoxin"/>
    <property type="match status" value="1"/>
</dbReference>
<accession>A0ABV9K731</accession>
<dbReference type="PROSITE" id="PS51352">
    <property type="entry name" value="THIOREDOXIN_2"/>
    <property type="match status" value="1"/>
</dbReference>
<evidence type="ECO:0000256" key="1">
    <source>
        <dbReference type="SAM" id="SignalP"/>
    </source>
</evidence>
<reference evidence="4" key="1">
    <citation type="journal article" date="2019" name="Int. J. Syst. Evol. Microbiol.">
        <title>The Global Catalogue of Microorganisms (GCM) 10K type strain sequencing project: providing services to taxonomists for standard genome sequencing and annotation.</title>
        <authorList>
            <consortium name="The Broad Institute Genomics Platform"/>
            <consortium name="The Broad Institute Genome Sequencing Center for Infectious Disease"/>
            <person name="Wu L."/>
            <person name="Ma J."/>
        </authorList>
    </citation>
    <scope>NUCLEOTIDE SEQUENCE [LARGE SCALE GENOMIC DNA]</scope>
    <source>
        <strain evidence="4">CGMCC 4.7357</strain>
    </source>
</reference>
<dbReference type="EMBL" id="JBHSGO010000162">
    <property type="protein sequence ID" value="MFC4665985.1"/>
    <property type="molecule type" value="Genomic_DNA"/>
</dbReference>
<dbReference type="SUPFAM" id="SSF52833">
    <property type="entry name" value="Thioredoxin-like"/>
    <property type="match status" value="1"/>
</dbReference>
<proteinExistence type="predicted"/>
<dbReference type="InterPro" id="IPR050553">
    <property type="entry name" value="Thioredoxin_ResA/DsbE_sf"/>
</dbReference>
<feature type="domain" description="Thioredoxin" evidence="2">
    <location>
        <begin position="187"/>
        <end position="311"/>
    </location>
</feature>
<name>A0ABV9K731_9PORP</name>
<dbReference type="Pfam" id="PF00578">
    <property type="entry name" value="AhpC-TSA"/>
    <property type="match status" value="1"/>
</dbReference>
<sequence length="331" mass="37983">MRKGIIIVGYLLICCCITLSACTSNKQKGQDQQQKTSQKMSQQDSLELTIDEDLAIPMPKVPKNISDPREKANYIINHFWDQLNFNDTTYLKTPDKMEASFANFIALALCFPVEDEIPALLLPLENSNDKMLHFFLEMYKKYLYDPNSPMRNESFYIPIAEWASKSAKVDYAMQERMKSIANLAKKNQVGDKAINFAFQRTDGALTTLYAVKGMYTILMFYTPGCHTCEMTIDQIKRLPALKALDKNQKVRLVCIYAEPDIETWEKYESNIPEYAVNGIDKDGTILSDELYDLKASPTLYLLDKDKKVILKDAGLQEILPYLEEKLEVRIK</sequence>
<keyword evidence="4" id="KW-1185">Reference proteome</keyword>
<dbReference type="Pfam" id="PF17127">
    <property type="entry name" value="DUF5106"/>
    <property type="match status" value="1"/>
</dbReference>
<dbReference type="InterPro" id="IPR000866">
    <property type="entry name" value="AhpC/TSA"/>
</dbReference>
<dbReference type="PANTHER" id="PTHR42852">
    <property type="entry name" value="THIOL:DISULFIDE INTERCHANGE PROTEIN DSBE"/>
    <property type="match status" value="1"/>
</dbReference>